<keyword evidence="2" id="KW-0328">Glycosyltransferase</keyword>
<feature type="transmembrane region" description="Helical" evidence="5">
    <location>
        <begin position="30"/>
        <end position="49"/>
    </location>
</feature>
<dbReference type="EMBL" id="MU004232">
    <property type="protein sequence ID" value="KAF2672519.1"/>
    <property type="molecule type" value="Genomic_DNA"/>
</dbReference>
<dbReference type="OrthoDB" id="407658at2759"/>
<keyword evidence="4" id="KW-0175">Coiled coil</keyword>
<dbReference type="AlphaFoldDB" id="A0A6A6UJV1"/>
<feature type="coiled-coil region" evidence="4">
    <location>
        <begin position="366"/>
        <end position="421"/>
    </location>
</feature>
<evidence type="ECO:0008006" key="8">
    <source>
        <dbReference type="Google" id="ProtNLM"/>
    </source>
</evidence>
<keyword evidence="5" id="KW-0472">Membrane</keyword>
<keyword evidence="5" id="KW-1133">Transmembrane helix</keyword>
<evidence type="ECO:0000256" key="1">
    <source>
        <dbReference type="ARBA" id="ARBA00005664"/>
    </source>
</evidence>
<keyword evidence="5" id="KW-0812">Transmembrane</keyword>
<evidence type="ECO:0000256" key="2">
    <source>
        <dbReference type="ARBA" id="ARBA00022676"/>
    </source>
</evidence>
<dbReference type="InterPro" id="IPR008630">
    <property type="entry name" value="Glyco_trans_34"/>
</dbReference>
<gene>
    <name evidence="6" type="ORF">BT63DRAFT_453029</name>
</gene>
<sequence length="431" mass="50095">MDWEKMKLLEDAQIHAAFSRSSHVARQHKPFVLFVIFASVVLLCMQLPWGGAGQTGVVIKPVPSHTSVHYTPDQDPAFNKTSTSDKPTLEIIPKIKTGKKARWAKVAVASGFEDIVYEKALDTHIRHAERHGYPMYVGRENAAEGMFNKIAYILNLVLQELYKPAEDRIEWLFYFDADTIIMNKEIPLDIFEPPSDYDHINYIAARDWNGLNAGVLLLRVHPWTVDLLTRTMTYKHYHPEESYVFEEQTILARLTENHAEFKKAALYMPRPWFNAYFYGMHEVKPGMLLSHFAHPDFKWHMYEWLKVAYEEDGSDNPFYQKPVGDTDYPDEIKQFWNIKRRADRVIKGFERNINRNADPVQFGLQHEETKALAEDFRTKFEELKQAAFFGTENPPDLQKKIESAEEANSKLIQELMSYFETHDDPPAQAGF</sequence>
<evidence type="ECO:0000256" key="3">
    <source>
        <dbReference type="ARBA" id="ARBA00022679"/>
    </source>
</evidence>
<protein>
    <recommendedName>
        <fullName evidence="8">Nucleotide-diphospho-sugar transferase</fullName>
    </recommendedName>
</protein>
<dbReference type="Pfam" id="PF05637">
    <property type="entry name" value="Glyco_transf_34"/>
    <property type="match status" value="1"/>
</dbReference>
<dbReference type="GO" id="GO:0016757">
    <property type="term" value="F:glycosyltransferase activity"/>
    <property type="evidence" value="ECO:0007669"/>
    <property type="project" value="UniProtKB-KW"/>
</dbReference>
<dbReference type="Gene3D" id="3.90.550.10">
    <property type="entry name" value="Spore Coat Polysaccharide Biosynthesis Protein SpsA, Chain A"/>
    <property type="match status" value="1"/>
</dbReference>
<reference evidence="6" key="1">
    <citation type="journal article" date="2020" name="Stud. Mycol.">
        <title>101 Dothideomycetes genomes: a test case for predicting lifestyles and emergence of pathogens.</title>
        <authorList>
            <person name="Haridas S."/>
            <person name="Albert R."/>
            <person name="Binder M."/>
            <person name="Bloem J."/>
            <person name="Labutti K."/>
            <person name="Salamov A."/>
            <person name="Andreopoulos B."/>
            <person name="Baker S."/>
            <person name="Barry K."/>
            <person name="Bills G."/>
            <person name="Bluhm B."/>
            <person name="Cannon C."/>
            <person name="Castanera R."/>
            <person name="Culley D."/>
            <person name="Daum C."/>
            <person name="Ezra D."/>
            <person name="Gonzalez J."/>
            <person name="Henrissat B."/>
            <person name="Kuo A."/>
            <person name="Liang C."/>
            <person name="Lipzen A."/>
            <person name="Lutzoni F."/>
            <person name="Magnuson J."/>
            <person name="Mondo S."/>
            <person name="Nolan M."/>
            <person name="Ohm R."/>
            <person name="Pangilinan J."/>
            <person name="Park H.-J."/>
            <person name="Ramirez L."/>
            <person name="Alfaro M."/>
            <person name="Sun H."/>
            <person name="Tritt A."/>
            <person name="Yoshinaga Y."/>
            <person name="Zwiers L.-H."/>
            <person name="Turgeon B."/>
            <person name="Goodwin S."/>
            <person name="Spatafora J."/>
            <person name="Crous P."/>
            <person name="Grigoriev I."/>
        </authorList>
    </citation>
    <scope>NUCLEOTIDE SEQUENCE</scope>
    <source>
        <strain evidence="6">CBS 115976</strain>
    </source>
</reference>
<name>A0A6A6UJV1_9PEZI</name>
<proteinExistence type="inferred from homology"/>
<dbReference type="GO" id="GO:0006487">
    <property type="term" value="P:protein N-linked glycosylation"/>
    <property type="evidence" value="ECO:0007669"/>
    <property type="project" value="TreeGrafter"/>
</dbReference>
<dbReference type="Proteomes" id="UP000799302">
    <property type="component" value="Unassembled WGS sequence"/>
</dbReference>
<evidence type="ECO:0000256" key="4">
    <source>
        <dbReference type="SAM" id="Coils"/>
    </source>
</evidence>
<evidence type="ECO:0000313" key="6">
    <source>
        <dbReference type="EMBL" id="KAF2672519.1"/>
    </source>
</evidence>
<accession>A0A6A6UJV1</accession>
<dbReference type="PANTHER" id="PTHR31306:SF8">
    <property type="entry name" value="GLYCOSYLTRANSFERASE FAMILY 34 PROTEIN"/>
    <property type="match status" value="1"/>
</dbReference>
<evidence type="ECO:0000313" key="7">
    <source>
        <dbReference type="Proteomes" id="UP000799302"/>
    </source>
</evidence>
<dbReference type="SUPFAM" id="SSF53448">
    <property type="entry name" value="Nucleotide-diphospho-sugar transferases"/>
    <property type="match status" value="1"/>
</dbReference>
<keyword evidence="3" id="KW-0808">Transferase</keyword>
<dbReference type="PANTHER" id="PTHR31306">
    <property type="entry name" value="ALPHA-1,6-MANNOSYLTRANSFERASE MNN11-RELATED"/>
    <property type="match status" value="1"/>
</dbReference>
<organism evidence="6 7">
    <name type="scientific">Microthyrium microscopicum</name>
    <dbReference type="NCBI Taxonomy" id="703497"/>
    <lineage>
        <taxon>Eukaryota</taxon>
        <taxon>Fungi</taxon>
        <taxon>Dikarya</taxon>
        <taxon>Ascomycota</taxon>
        <taxon>Pezizomycotina</taxon>
        <taxon>Dothideomycetes</taxon>
        <taxon>Dothideomycetes incertae sedis</taxon>
        <taxon>Microthyriales</taxon>
        <taxon>Microthyriaceae</taxon>
        <taxon>Microthyrium</taxon>
    </lineage>
</organism>
<dbReference type="GO" id="GO:0000139">
    <property type="term" value="C:Golgi membrane"/>
    <property type="evidence" value="ECO:0007669"/>
    <property type="project" value="TreeGrafter"/>
</dbReference>
<evidence type="ECO:0000256" key="5">
    <source>
        <dbReference type="SAM" id="Phobius"/>
    </source>
</evidence>
<keyword evidence="7" id="KW-1185">Reference proteome</keyword>
<dbReference type="InterPro" id="IPR029044">
    <property type="entry name" value="Nucleotide-diphossugar_trans"/>
</dbReference>
<comment type="similarity">
    <text evidence="1">Belongs to the glycosyltransferase 34 family.</text>
</comment>